<keyword evidence="4" id="KW-0378">Hydrolase</keyword>
<feature type="region of interest" description="Disordered" evidence="7">
    <location>
        <begin position="473"/>
        <end position="615"/>
    </location>
</feature>
<dbReference type="Pfam" id="PF01435">
    <property type="entry name" value="Peptidase_M48"/>
    <property type="match status" value="1"/>
</dbReference>
<accession>H3KI83</accession>
<dbReference type="PANTHER" id="PTHR10120">
    <property type="entry name" value="CAAX PRENYL PROTEASE 1"/>
    <property type="match status" value="1"/>
</dbReference>
<dbReference type="Proteomes" id="UP000004956">
    <property type="component" value="Unassembled WGS sequence"/>
</dbReference>
<feature type="compositionally biased region" description="Low complexity" evidence="7">
    <location>
        <begin position="539"/>
        <end position="558"/>
    </location>
</feature>
<dbReference type="PATRIC" id="fig|762967.3.peg.1956"/>
<evidence type="ECO:0000256" key="8">
    <source>
        <dbReference type="SAM" id="Phobius"/>
    </source>
</evidence>
<keyword evidence="8" id="KW-0812">Transmembrane</keyword>
<evidence type="ECO:0000256" key="7">
    <source>
        <dbReference type="SAM" id="MobiDB-lite"/>
    </source>
</evidence>
<feature type="transmembrane region" description="Helical" evidence="8">
    <location>
        <begin position="12"/>
        <end position="29"/>
    </location>
</feature>
<dbReference type="OrthoDB" id="9781930at2"/>
<keyword evidence="6" id="KW-0482">Metalloprotease</keyword>
<evidence type="ECO:0000256" key="1">
    <source>
        <dbReference type="ARBA" id="ARBA00001947"/>
    </source>
</evidence>
<keyword evidence="12" id="KW-1185">Reference proteome</keyword>
<dbReference type="STRING" id="762967.HMPREF9440_02486"/>
<evidence type="ECO:0000313" key="11">
    <source>
        <dbReference type="EMBL" id="EHY30169.1"/>
    </source>
</evidence>
<feature type="compositionally biased region" description="Low complexity" evidence="7">
    <location>
        <begin position="566"/>
        <end position="587"/>
    </location>
</feature>
<dbReference type="GO" id="GO:0046872">
    <property type="term" value="F:metal ion binding"/>
    <property type="evidence" value="ECO:0007669"/>
    <property type="project" value="UniProtKB-KW"/>
</dbReference>
<feature type="transmembrane region" description="Helical" evidence="8">
    <location>
        <begin position="69"/>
        <end position="95"/>
    </location>
</feature>
<comment type="cofactor">
    <cofactor evidence="1">
        <name>Zn(2+)</name>
        <dbReference type="ChEBI" id="CHEBI:29105"/>
    </cofactor>
</comment>
<name>H3KI83_9BURK</name>
<feature type="compositionally biased region" description="Basic and acidic residues" evidence="7">
    <location>
        <begin position="597"/>
        <end position="615"/>
    </location>
</feature>
<keyword evidence="2" id="KW-0645">Protease</keyword>
<evidence type="ECO:0000259" key="9">
    <source>
        <dbReference type="Pfam" id="PF01435"/>
    </source>
</evidence>
<feature type="domain" description="Peptidase M48" evidence="9">
    <location>
        <begin position="253"/>
        <end position="422"/>
    </location>
</feature>
<keyword evidence="3" id="KW-0479">Metal-binding</keyword>
<evidence type="ECO:0000256" key="4">
    <source>
        <dbReference type="ARBA" id="ARBA00022801"/>
    </source>
</evidence>
<comment type="caution">
    <text evidence="11">The sequence shown here is derived from an EMBL/GenBank/DDBJ whole genome shotgun (WGS) entry which is preliminary data.</text>
</comment>
<dbReference type="AlphaFoldDB" id="H3KI83"/>
<gene>
    <name evidence="11" type="ORF">HMPREF9440_02486</name>
</gene>
<dbReference type="Pfam" id="PF16491">
    <property type="entry name" value="Peptidase_M48_N"/>
    <property type="match status" value="1"/>
</dbReference>
<dbReference type="RefSeq" id="WP_008543918.1">
    <property type="nucleotide sequence ID" value="NZ_JH605020.1"/>
</dbReference>
<feature type="transmembrane region" description="Helical" evidence="8">
    <location>
        <begin position="107"/>
        <end position="130"/>
    </location>
</feature>
<keyword evidence="8" id="KW-0472">Membrane</keyword>
<evidence type="ECO:0000313" key="12">
    <source>
        <dbReference type="Proteomes" id="UP000004956"/>
    </source>
</evidence>
<evidence type="ECO:0000256" key="3">
    <source>
        <dbReference type="ARBA" id="ARBA00022723"/>
    </source>
</evidence>
<feature type="compositionally biased region" description="Low complexity" evidence="7">
    <location>
        <begin position="487"/>
        <end position="500"/>
    </location>
</feature>
<feature type="domain" description="CAAX prenyl protease 1 N-terminal" evidence="10">
    <location>
        <begin position="37"/>
        <end position="189"/>
    </location>
</feature>
<dbReference type="GO" id="GO:0006508">
    <property type="term" value="P:proteolysis"/>
    <property type="evidence" value="ECO:0007669"/>
    <property type="project" value="UniProtKB-KW"/>
</dbReference>
<feature type="compositionally biased region" description="Low complexity" evidence="7">
    <location>
        <begin position="515"/>
        <end position="527"/>
    </location>
</feature>
<proteinExistence type="predicted"/>
<sequence length="615" mass="68060">MHLTASNIERIFFGMLTLYVLLECALTILHTHAAERAGRAVPSGFENKLSPAAIEKATAYTAEIAQANLLLAIVGAAYALVMTFGQGLTVITAAADILTSNPLVAQWLVLAAVTFTAALIEFPFGWFAHFRVQERFGYMLEDRRLWMLREIRRTFAGWLVSLPVLALLIVLLEHAGGAWWWIGWVFFLLYLFWRWKFSNTVALFWKRRSQPMADRKTAEMILAYMRHEGFVVDDVEVMTKPLSWAHSHLVIPGWGKKRRVVVFAHAAQRLEPDELLALIAHDVGHVKHLHLFLRAAVYAVTGWLVFRFAGWGAEHVEFFEGFGYAPAVSFLQDGTRAGYVLAIAVTAFPILYYPLRPAVNLFARLMQYDADEYAAKAVSTDALVRALVKLHRDYKQTLTPSRLYSLFHYSRPHAGMRVAHLLWRAKKTGRPLDRPSCWAPFDASPWTGGVSVSAAKASDDFVGSSARLVTRAKPLEPVEPVEPAEPTEPVEAPVEPVEPVEQVEEIKDTAPELSEASVTAPVAEPAAEPSPEPVGTPLEEPQAEAPAETVQEALSEAETGAETEPEAPNTEPATPEPTEAAESAVPETETETETESTGEKAPTERIPHGETQEKA</sequence>
<dbReference type="EMBL" id="AFBQ01000383">
    <property type="protein sequence ID" value="EHY30169.1"/>
    <property type="molecule type" value="Genomic_DNA"/>
</dbReference>
<feature type="transmembrane region" description="Helical" evidence="8">
    <location>
        <begin position="178"/>
        <end position="197"/>
    </location>
</feature>
<evidence type="ECO:0000256" key="6">
    <source>
        <dbReference type="ARBA" id="ARBA00023049"/>
    </source>
</evidence>
<dbReference type="InterPro" id="IPR001915">
    <property type="entry name" value="Peptidase_M48"/>
</dbReference>
<reference evidence="11 12" key="1">
    <citation type="submission" date="2011-11" db="EMBL/GenBank/DDBJ databases">
        <authorList>
            <person name="Weinstock G."/>
            <person name="Sodergren E."/>
            <person name="Clifton S."/>
            <person name="Fulton L."/>
            <person name="Fulton B."/>
            <person name="Courtney L."/>
            <person name="Fronick C."/>
            <person name="Harrison M."/>
            <person name="Strong C."/>
            <person name="Farmer C."/>
            <person name="Delahaunty K."/>
            <person name="Markovic C."/>
            <person name="Hall O."/>
            <person name="Minx P."/>
            <person name="Tomlinson C."/>
            <person name="Mitreva M."/>
            <person name="Hou S."/>
            <person name="Chen J."/>
            <person name="Wollam A."/>
            <person name="Pepin K.H."/>
            <person name="Johnson M."/>
            <person name="Bhonagiri V."/>
            <person name="Zhang X."/>
            <person name="Suruliraj S."/>
            <person name="Warren W."/>
            <person name="Chinwalla A."/>
            <person name="Mardis E.R."/>
            <person name="Wilson R.K."/>
        </authorList>
    </citation>
    <scope>NUCLEOTIDE SEQUENCE [LARGE SCALE GENOMIC DNA]</scope>
    <source>
        <strain evidence="11 12">YIT 11816</strain>
    </source>
</reference>
<keyword evidence="8" id="KW-1133">Transmembrane helix</keyword>
<evidence type="ECO:0000256" key="5">
    <source>
        <dbReference type="ARBA" id="ARBA00022833"/>
    </source>
</evidence>
<protein>
    <submittedName>
        <fullName evidence="11">Peptidase, M48 family</fullName>
    </submittedName>
</protein>
<feature type="transmembrane region" description="Helical" evidence="8">
    <location>
        <begin position="151"/>
        <end position="172"/>
    </location>
</feature>
<evidence type="ECO:0000259" key="10">
    <source>
        <dbReference type="Pfam" id="PF16491"/>
    </source>
</evidence>
<dbReference type="GO" id="GO:0004222">
    <property type="term" value="F:metalloendopeptidase activity"/>
    <property type="evidence" value="ECO:0007669"/>
    <property type="project" value="InterPro"/>
</dbReference>
<dbReference type="Gene3D" id="3.30.2010.10">
    <property type="entry name" value="Metalloproteases ('zincins'), catalytic domain"/>
    <property type="match status" value="1"/>
</dbReference>
<feature type="transmembrane region" description="Helical" evidence="8">
    <location>
        <begin position="337"/>
        <end position="355"/>
    </location>
</feature>
<evidence type="ECO:0000256" key="2">
    <source>
        <dbReference type="ARBA" id="ARBA00022670"/>
    </source>
</evidence>
<dbReference type="CDD" id="cd07330">
    <property type="entry name" value="M48A_Ste24p"/>
    <property type="match status" value="1"/>
</dbReference>
<keyword evidence="5" id="KW-0862">Zinc</keyword>
<dbReference type="HOGENOM" id="CLU_444053_0_0_4"/>
<dbReference type="InterPro" id="IPR032456">
    <property type="entry name" value="Peptidase_M48_N"/>
</dbReference>
<organism evidence="11 12">
    <name type="scientific">Sutterella parvirubra YIT 11816</name>
    <dbReference type="NCBI Taxonomy" id="762967"/>
    <lineage>
        <taxon>Bacteria</taxon>
        <taxon>Pseudomonadati</taxon>
        <taxon>Pseudomonadota</taxon>
        <taxon>Betaproteobacteria</taxon>
        <taxon>Burkholderiales</taxon>
        <taxon>Sutterellaceae</taxon>
        <taxon>Sutterella</taxon>
    </lineage>
</organism>